<reference evidence="1 2" key="1">
    <citation type="submission" date="2022-12" db="EMBL/GenBank/DDBJ databases">
        <title>Chromosome-level genome assembly of true bugs.</title>
        <authorList>
            <person name="Ma L."/>
            <person name="Li H."/>
        </authorList>
    </citation>
    <scope>NUCLEOTIDE SEQUENCE [LARGE SCALE GENOMIC DNA]</scope>
    <source>
        <strain evidence="1">Lab_2022b</strain>
    </source>
</reference>
<accession>A0AAW1D2K5</accession>
<dbReference type="AlphaFoldDB" id="A0AAW1D2K5"/>
<dbReference type="PANTHER" id="PTHR45749">
    <property type="match status" value="1"/>
</dbReference>
<gene>
    <name evidence="1" type="ORF">O3M35_009112</name>
</gene>
<proteinExistence type="predicted"/>
<dbReference type="InterPro" id="IPR012337">
    <property type="entry name" value="RNaseH-like_sf"/>
</dbReference>
<evidence type="ECO:0000313" key="1">
    <source>
        <dbReference type="EMBL" id="KAK9504946.1"/>
    </source>
</evidence>
<protein>
    <recommendedName>
        <fullName evidence="3">DUF4371 domain-containing protein</fullName>
    </recommendedName>
</protein>
<comment type="caution">
    <text evidence="1">The sequence shown here is derived from an EMBL/GenBank/DDBJ whole genome shotgun (WGS) entry which is preliminary data.</text>
</comment>
<name>A0AAW1D2K5_9HEMI</name>
<keyword evidence="2" id="KW-1185">Reference proteome</keyword>
<dbReference type="SUPFAM" id="SSF53098">
    <property type="entry name" value="Ribonuclease H-like"/>
    <property type="match status" value="1"/>
</dbReference>
<evidence type="ECO:0000313" key="2">
    <source>
        <dbReference type="Proteomes" id="UP001461498"/>
    </source>
</evidence>
<organism evidence="1 2">
    <name type="scientific">Rhynocoris fuscipes</name>
    <dbReference type="NCBI Taxonomy" id="488301"/>
    <lineage>
        <taxon>Eukaryota</taxon>
        <taxon>Metazoa</taxon>
        <taxon>Ecdysozoa</taxon>
        <taxon>Arthropoda</taxon>
        <taxon>Hexapoda</taxon>
        <taxon>Insecta</taxon>
        <taxon>Pterygota</taxon>
        <taxon>Neoptera</taxon>
        <taxon>Paraneoptera</taxon>
        <taxon>Hemiptera</taxon>
        <taxon>Heteroptera</taxon>
        <taxon>Panheteroptera</taxon>
        <taxon>Cimicomorpha</taxon>
        <taxon>Reduviidae</taxon>
        <taxon>Harpactorinae</taxon>
        <taxon>Harpactorini</taxon>
        <taxon>Rhynocoris</taxon>
    </lineage>
</organism>
<dbReference type="PANTHER" id="PTHR45749:SF21">
    <property type="entry name" value="DUF4371 DOMAIN-CONTAINING PROTEIN"/>
    <property type="match status" value="1"/>
</dbReference>
<dbReference type="EMBL" id="JAPXFL010000006">
    <property type="protein sequence ID" value="KAK9504946.1"/>
    <property type="molecule type" value="Genomic_DNA"/>
</dbReference>
<sequence>MTSSKEEISLSSSDECGCILEQLILRKFDLFNYDEKLEIINNGKPTPPLPNLYYQTKKFTRHFHESHYSATPWLCGCKKTNRLYCWPCVLFADDNNVWSKKGVNDLNDISNLSKIHSLSKTHINSAICLVKFRNVNIDMILKKTSREESRKSNETIKNNRHVIDRFIDATCYLVEQDLNFEEKTSFEIKNFNELVNMLSNTDPILKHHLNHSTVFTLACNNIQNDLIESIAESLNNEIRREVMETPFLSIILGGYVDVSNKTICSVIFRYVTSENGICERFIKFLEINKDRTEISIANNLLTLVNQFQCTNKVVAHSFDGAVISVEKRGSLQRLINSTCKEAIYVPYHAHHLNFIIIQSLSNIKEVKQFFETLISVHNFFTKSPKRSTMLELMTKRTFPTAPTSTNIINTIVDLIMHLKEELIEVFKRMDNSEEWDLDTCSLARDPIPIFVDSNIEV</sequence>
<dbReference type="Proteomes" id="UP001461498">
    <property type="component" value="Unassembled WGS sequence"/>
</dbReference>
<evidence type="ECO:0008006" key="3">
    <source>
        <dbReference type="Google" id="ProtNLM"/>
    </source>
</evidence>